<proteinExistence type="predicted"/>
<dbReference type="KEGG" id="pchm:VFPPC_15270"/>
<gene>
    <name evidence="1" type="ORF">VFPPC_15270</name>
</gene>
<protein>
    <submittedName>
        <fullName evidence="1">Uncharacterized protein</fullName>
    </submittedName>
</protein>
<dbReference type="GeneID" id="28857017"/>
<name>A0A179G714_METCM</name>
<dbReference type="EMBL" id="LSBJ02000001">
    <property type="protein sequence ID" value="OAQ73221.1"/>
    <property type="molecule type" value="Genomic_DNA"/>
</dbReference>
<evidence type="ECO:0000313" key="1">
    <source>
        <dbReference type="EMBL" id="OAQ73221.1"/>
    </source>
</evidence>
<keyword evidence="2" id="KW-1185">Reference proteome</keyword>
<dbReference type="AlphaFoldDB" id="A0A179G714"/>
<reference evidence="1 2" key="1">
    <citation type="journal article" date="2016" name="PLoS Pathog.">
        <title>Biosynthesis of antibiotic leucinostatins in bio-control fungus Purpureocillium lilacinum and their inhibition on phytophthora revealed by genome mining.</title>
        <authorList>
            <person name="Wang G."/>
            <person name="Liu Z."/>
            <person name="Lin R."/>
            <person name="Li E."/>
            <person name="Mao Z."/>
            <person name="Ling J."/>
            <person name="Yang Y."/>
            <person name="Yin W.B."/>
            <person name="Xie B."/>
        </authorList>
    </citation>
    <scope>NUCLEOTIDE SEQUENCE [LARGE SCALE GENOMIC DNA]</scope>
    <source>
        <strain evidence="1">170</strain>
    </source>
</reference>
<organism evidence="1 2">
    <name type="scientific">Pochonia chlamydosporia 170</name>
    <dbReference type="NCBI Taxonomy" id="1380566"/>
    <lineage>
        <taxon>Eukaryota</taxon>
        <taxon>Fungi</taxon>
        <taxon>Dikarya</taxon>
        <taxon>Ascomycota</taxon>
        <taxon>Pezizomycotina</taxon>
        <taxon>Sordariomycetes</taxon>
        <taxon>Hypocreomycetidae</taxon>
        <taxon>Hypocreales</taxon>
        <taxon>Clavicipitaceae</taxon>
        <taxon>Pochonia</taxon>
    </lineage>
</organism>
<sequence>MLSEKPKEHSHVGKWPLLTCTTVCGSRQVDRKSRARHWAHTISCCVSLIISMDCLVGITCPVHV</sequence>
<accession>A0A179G714</accession>
<dbReference type="Proteomes" id="UP000078397">
    <property type="component" value="Unassembled WGS sequence"/>
</dbReference>
<comment type="caution">
    <text evidence="1">The sequence shown here is derived from an EMBL/GenBank/DDBJ whole genome shotgun (WGS) entry which is preliminary data.</text>
</comment>
<evidence type="ECO:0000313" key="2">
    <source>
        <dbReference type="Proteomes" id="UP000078397"/>
    </source>
</evidence>
<dbReference type="RefSeq" id="XP_018149304.1">
    <property type="nucleotide sequence ID" value="XM_018293023.1"/>
</dbReference>